<gene>
    <name evidence="1" type="ORF">FB45DRAFT_879084</name>
</gene>
<comment type="caution">
    <text evidence="1">The sequence shown here is derived from an EMBL/GenBank/DDBJ whole genome shotgun (WGS) entry which is preliminary data.</text>
</comment>
<sequence length="244" mass="27011">MEQYTDQPGFPTTVTVDVEARLRNLERLVLGTVPPAYETQYQARIHNVVWIIVPYFNSMTRWTSSVIGFRKVLKVDVRITFGTPAITISTALPCCAPTAPAIQHGAAPAAWRNGIASDYDHLPSNFKPGQAYAFSPLGSVTDRGKKGARPYPELLLGYVPTVHKVNSPFKAKRVKWAARVHDHRTYLRAPHTEIPVAQDYQDSEKAMVGAGRSADCQRSHYLVTSESVEFGVRHAGHAPMVIDS</sequence>
<dbReference type="EMBL" id="JARKIF010000066">
    <property type="protein sequence ID" value="KAJ7605925.1"/>
    <property type="molecule type" value="Genomic_DNA"/>
</dbReference>
<evidence type="ECO:0000313" key="2">
    <source>
        <dbReference type="Proteomes" id="UP001221142"/>
    </source>
</evidence>
<evidence type="ECO:0000313" key="1">
    <source>
        <dbReference type="EMBL" id="KAJ7605925.1"/>
    </source>
</evidence>
<accession>A0AAD7B037</accession>
<reference evidence="1" key="1">
    <citation type="submission" date="2023-03" db="EMBL/GenBank/DDBJ databases">
        <title>Massive genome expansion in bonnet fungi (Mycena s.s.) driven by repeated elements and novel gene families across ecological guilds.</title>
        <authorList>
            <consortium name="Lawrence Berkeley National Laboratory"/>
            <person name="Harder C.B."/>
            <person name="Miyauchi S."/>
            <person name="Viragh M."/>
            <person name="Kuo A."/>
            <person name="Thoen E."/>
            <person name="Andreopoulos B."/>
            <person name="Lu D."/>
            <person name="Skrede I."/>
            <person name="Drula E."/>
            <person name="Henrissat B."/>
            <person name="Morin E."/>
            <person name="Kohler A."/>
            <person name="Barry K."/>
            <person name="LaButti K."/>
            <person name="Morin E."/>
            <person name="Salamov A."/>
            <person name="Lipzen A."/>
            <person name="Mereny Z."/>
            <person name="Hegedus B."/>
            <person name="Baldrian P."/>
            <person name="Stursova M."/>
            <person name="Weitz H."/>
            <person name="Taylor A."/>
            <person name="Grigoriev I.V."/>
            <person name="Nagy L.G."/>
            <person name="Martin F."/>
            <person name="Kauserud H."/>
        </authorList>
    </citation>
    <scope>NUCLEOTIDE SEQUENCE</scope>
    <source>
        <strain evidence="1">9284</strain>
    </source>
</reference>
<name>A0AAD7B037_9AGAR</name>
<dbReference type="AlphaFoldDB" id="A0AAD7B037"/>
<keyword evidence="2" id="KW-1185">Reference proteome</keyword>
<protein>
    <submittedName>
        <fullName evidence="1">Uncharacterized protein</fullName>
    </submittedName>
</protein>
<proteinExistence type="predicted"/>
<dbReference type="Proteomes" id="UP001221142">
    <property type="component" value="Unassembled WGS sequence"/>
</dbReference>
<organism evidence="1 2">
    <name type="scientific">Roridomyces roridus</name>
    <dbReference type="NCBI Taxonomy" id="1738132"/>
    <lineage>
        <taxon>Eukaryota</taxon>
        <taxon>Fungi</taxon>
        <taxon>Dikarya</taxon>
        <taxon>Basidiomycota</taxon>
        <taxon>Agaricomycotina</taxon>
        <taxon>Agaricomycetes</taxon>
        <taxon>Agaricomycetidae</taxon>
        <taxon>Agaricales</taxon>
        <taxon>Marasmiineae</taxon>
        <taxon>Mycenaceae</taxon>
        <taxon>Roridomyces</taxon>
    </lineage>
</organism>